<organism evidence="19 20">
    <name type="scientific">Zostera marina</name>
    <name type="common">Eelgrass</name>
    <dbReference type="NCBI Taxonomy" id="29655"/>
    <lineage>
        <taxon>Eukaryota</taxon>
        <taxon>Viridiplantae</taxon>
        <taxon>Streptophyta</taxon>
        <taxon>Embryophyta</taxon>
        <taxon>Tracheophyta</taxon>
        <taxon>Spermatophyta</taxon>
        <taxon>Magnoliopsida</taxon>
        <taxon>Liliopsida</taxon>
        <taxon>Zosteraceae</taxon>
        <taxon>Zostera</taxon>
    </lineage>
</organism>
<evidence type="ECO:0000256" key="8">
    <source>
        <dbReference type="ARBA" id="ARBA00022806"/>
    </source>
</evidence>
<dbReference type="InterPro" id="IPR010614">
    <property type="entry name" value="RAD3-like_helicase_DEAD"/>
</dbReference>
<feature type="domain" description="Helicase ATP-binding" evidence="18">
    <location>
        <begin position="7"/>
        <end position="289"/>
    </location>
</feature>
<evidence type="ECO:0000256" key="2">
    <source>
        <dbReference type="ARBA" id="ARBA00009146"/>
    </source>
</evidence>
<name>A0A0K9PRE6_ZOSMR</name>
<dbReference type="SMART" id="SM00491">
    <property type="entry name" value="HELICc2"/>
    <property type="match status" value="1"/>
</dbReference>
<evidence type="ECO:0000256" key="11">
    <source>
        <dbReference type="ARBA" id="ARBA00023014"/>
    </source>
</evidence>
<dbReference type="GO" id="GO:0006281">
    <property type="term" value="P:DNA repair"/>
    <property type="evidence" value="ECO:0007669"/>
    <property type="project" value="UniProtKB-KW"/>
</dbReference>
<dbReference type="OMA" id="EDPNTHS"/>
<dbReference type="Pfam" id="PF06733">
    <property type="entry name" value="DEAD_2"/>
    <property type="match status" value="1"/>
</dbReference>
<keyword evidence="12" id="KW-0238">DNA-binding</keyword>
<dbReference type="GO" id="GO:0070182">
    <property type="term" value="F:DNA polymerase binding"/>
    <property type="evidence" value="ECO:0000318"/>
    <property type="project" value="GO_Central"/>
</dbReference>
<dbReference type="InterPro" id="IPR014013">
    <property type="entry name" value="Helic_SF1/SF2_ATP-bd_DinG/Rad3"/>
</dbReference>
<keyword evidence="15" id="KW-0539">Nucleus</keyword>
<dbReference type="CDD" id="cd18788">
    <property type="entry name" value="SF2_C_XPD"/>
    <property type="match status" value="1"/>
</dbReference>
<evidence type="ECO:0000313" key="20">
    <source>
        <dbReference type="Proteomes" id="UP000036987"/>
    </source>
</evidence>
<dbReference type="STRING" id="29655.A0A0K9PRE6"/>
<keyword evidence="3" id="KW-0004">4Fe-4S</keyword>
<reference evidence="20" key="1">
    <citation type="journal article" date="2016" name="Nature">
        <title>The genome of the seagrass Zostera marina reveals angiosperm adaptation to the sea.</title>
        <authorList>
            <person name="Olsen J.L."/>
            <person name="Rouze P."/>
            <person name="Verhelst B."/>
            <person name="Lin Y.-C."/>
            <person name="Bayer T."/>
            <person name="Collen J."/>
            <person name="Dattolo E."/>
            <person name="De Paoli E."/>
            <person name="Dittami S."/>
            <person name="Maumus F."/>
            <person name="Michel G."/>
            <person name="Kersting A."/>
            <person name="Lauritano C."/>
            <person name="Lohaus R."/>
            <person name="Toepel M."/>
            <person name="Tonon T."/>
            <person name="Vanneste K."/>
            <person name="Amirebrahimi M."/>
            <person name="Brakel J."/>
            <person name="Bostroem C."/>
            <person name="Chovatia M."/>
            <person name="Grimwood J."/>
            <person name="Jenkins J.W."/>
            <person name="Jueterbock A."/>
            <person name="Mraz A."/>
            <person name="Stam W.T."/>
            <person name="Tice H."/>
            <person name="Bornberg-Bauer E."/>
            <person name="Green P.J."/>
            <person name="Pearson G.A."/>
            <person name="Procaccini G."/>
            <person name="Duarte C.M."/>
            <person name="Schmutz J."/>
            <person name="Reusch T.B.H."/>
            <person name="Van de Peer Y."/>
        </authorList>
    </citation>
    <scope>NUCLEOTIDE SEQUENCE [LARGE SCALE GENOMIC DNA]</scope>
    <source>
        <strain evidence="20">cv. Finnish</strain>
    </source>
</reference>
<keyword evidence="6" id="KW-0227">DNA damage</keyword>
<evidence type="ECO:0000256" key="4">
    <source>
        <dbReference type="ARBA" id="ARBA00022723"/>
    </source>
</evidence>
<dbReference type="CDD" id="cd17970">
    <property type="entry name" value="DEAHc_FancJ"/>
    <property type="match status" value="1"/>
</dbReference>
<dbReference type="GO" id="GO:1904430">
    <property type="term" value="P:negative regulation of t-circle formation"/>
    <property type="evidence" value="ECO:0000318"/>
    <property type="project" value="GO_Central"/>
</dbReference>
<keyword evidence="14" id="KW-0413">Isomerase</keyword>
<keyword evidence="4" id="KW-0479">Metal-binding</keyword>
<dbReference type="OrthoDB" id="19182at2759"/>
<evidence type="ECO:0000256" key="3">
    <source>
        <dbReference type="ARBA" id="ARBA00022485"/>
    </source>
</evidence>
<dbReference type="GO" id="GO:0003677">
    <property type="term" value="F:DNA binding"/>
    <property type="evidence" value="ECO:0007669"/>
    <property type="project" value="UniProtKB-KW"/>
</dbReference>
<evidence type="ECO:0000256" key="1">
    <source>
        <dbReference type="ARBA" id="ARBA00004123"/>
    </source>
</evidence>
<evidence type="ECO:0000256" key="6">
    <source>
        <dbReference type="ARBA" id="ARBA00022763"/>
    </source>
</evidence>
<evidence type="ECO:0000256" key="7">
    <source>
        <dbReference type="ARBA" id="ARBA00022801"/>
    </source>
</evidence>
<dbReference type="GO" id="GO:0003678">
    <property type="term" value="F:DNA helicase activity"/>
    <property type="evidence" value="ECO:0000318"/>
    <property type="project" value="GO_Central"/>
</dbReference>
<dbReference type="Pfam" id="PF13307">
    <property type="entry name" value="Helicase_C_2"/>
    <property type="match status" value="1"/>
</dbReference>
<dbReference type="InterPro" id="IPR014001">
    <property type="entry name" value="Helicase_ATP-bd"/>
</dbReference>
<dbReference type="InterPro" id="IPR057498">
    <property type="entry name" value="Rtel1_ARCH"/>
</dbReference>
<evidence type="ECO:0000259" key="18">
    <source>
        <dbReference type="PROSITE" id="PS51193"/>
    </source>
</evidence>
<dbReference type="GO" id="GO:0005634">
    <property type="term" value="C:nucleus"/>
    <property type="evidence" value="ECO:0000318"/>
    <property type="project" value="GO_Central"/>
</dbReference>
<evidence type="ECO:0000256" key="10">
    <source>
        <dbReference type="ARBA" id="ARBA00023004"/>
    </source>
</evidence>
<dbReference type="PANTHER" id="PTHR11472">
    <property type="entry name" value="DNA REPAIR DEAD HELICASE RAD3/XP-D SUBFAMILY MEMBER"/>
    <property type="match status" value="1"/>
</dbReference>
<sequence>MHTYDIRGVSVEFPFEAYDCQIVYMEKVIQALQNGSRALLESPTGTGKTLCLLCATLAWRENLSVNRRRISSQDDVGESESQAECCDRPKIIYTSRTHSQLKQVIRELKMTNYRPKMTVLGSREQLCIHTDAQVHHGRARDYACHSLRKKHACSHYTRVSDFSKQQSFGKDPFDIEDLGRFGKINGMCPYYVSRDLHKKADIIFAPYNYVIDKKKRQSLTGISWNETILIFDEAHNVPSMCADASSIDFHSHDLTTCISEVKHCIHLASNKVPLEKSVEKECDQYGYIKAVLLKLKVEMNEVVLDSEELGFTADGLYIYEFLSKMGLTFDTFKTINDNLDNAVLLLQGNISTSRTLSWWCFNPGLTMQEFSKLGVRSIILTSGTLSPLNSFAAELNLLENPHVVSPNQVWVGVVPNGPSGGLLNSSFNNRDSLEYKQELGNAIVNFSRIVPDGLLVFFPSYYLMDQCIKCWKKMGHVNATQQSTIWARICRNKEPVIEPKQSAQFAQAINDYEAKLQKTSSTGVIFFAVCRGKVSEGLDFADKAGRAVVITGVPFAMRNDPKVRLRREYLDKQAISQKKHKHCQVLTGEEWYLQEATRAVNQAVGRVIRHRNDYGAIIFCDERYLTICVY</sequence>
<comment type="subcellular location">
    <subcellularLocation>
        <location evidence="1">Nucleus</location>
    </subcellularLocation>
</comment>
<dbReference type="GO" id="GO:0051539">
    <property type="term" value="F:4 iron, 4 sulfur cluster binding"/>
    <property type="evidence" value="ECO:0007669"/>
    <property type="project" value="UniProtKB-KW"/>
</dbReference>
<dbReference type="InterPro" id="IPR027417">
    <property type="entry name" value="P-loop_NTPase"/>
</dbReference>
<dbReference type="Pfam" id="PF23109">
    <property type="entry name" value="ARCH_RTEL1"/>
    <property type="match status" value="1"/>
</dbReference>
<keyword evidence="9" id="KW-0067">ATP-binding</keyword>
<dbReference type="EMBL" id="LFYR01000667">
    <property type="protein sequence ID" value="KMZ71613.1"/>
    <property type="molecule type" value="Genomic_DNA"/>
</dbReference>
<dbReference type="SMART" id="SM00487">
    <property type="entry name" value="DEXDc"/>
    <property type="match status" value="1"/>
</dbReference>
<comment type="catalytic activity">
    <reaction evidence="16">
        <text>ATP + H2O = ADP + phosphate + H(+)</text>
        <dbReference type="Rhea" id="RHEA:13065"/>
        <dbReference type="ChEBI" id="CHEBI:15377"/>
        <dbReference type="ChEBI" id="CHEBI:15378"/>
        <dbReference type="ChEBI" id="CHEBI:30616"/>
        <dbReference type="ChEBI" id="CHEBI:43474"/>
        <dbReference type="ChEBI" id="CHEBI:456216"/>
    </reaction>
</comment>
<dbReference type="AlphaFoldDB" id="A0A0K9PRE6"/>
<evidence type="ECO:0000256" key="12">
    <source>
        <dbReference type="ARBA" id="ARBA00023125"/>
    </source>
</evidence>
<dbReference type="SMART" id="SM00488">
    <property type="entry name" value="DEXDc2"/>
    <property type="match status" value="1"/>
</dbReference>
<evidence type="ECO:0000256" key="16">
    <source>
        <dbReference type="ARBA" id="ARBA00049360"/>
    </source>
</evidence>
<proteinExistence type="inferred from homology"/>
<dbReference type="PROSITE" id="PS51193">
    <property type="entry name" value="HELICASE_ATP_BIND_2"/>
    <property type="match status" value="1"/>
</dbReference>
<evidence type="ECO:0000256" key="17">
    <source>
        <dbReference type="ARBA" id="ARBA00073810"/>
    </source>
</evidence>
<keyword evidence="5" id="KW-0547">Nucleotide-binding</keyword>
<dbReference type="InterPro" id="IPR006555">
    <property type="entry name" value="ATP-dep_Helicase_C"/>
</dbReference>
<comment type="caution">
    <text evidence="19">The sequence shown here is derived from an EMBL/GenBank/DDBJ whole genome shotgun (WGS) entry which is preliminary data.</text>
</comment>
<dbReference type="PANTHER" id="PTHR11472:SF34">
    <property type="entry name" value="REGULATOR OF TELOMERE ELONGATION HELICASE 1"/>
    <property type="match status" value="1"/>
</dbReference>
<evidence type="ECO:0000313" key="19">
    <source>
        <dbReference type="EMBL" id="KMZ71613.1"/>
    </source>
</evidence>
<dbReference type="GO" id="GO:0010569">
    <property type="term" value="P:regulation of double-strand break repair via homologous recombination"/>
    <property type="evidence" value="ECO:0000318"/>
    <property type="project" value="GO_Central"/>
</dbReference>
<keyword evidence="10" id="KW-0408">Iron</keyword>
<evidence type="ECO:0000256" key="13">
    <source>
        <dbReference type="ARBA" id="ARBA00023204"/>
    </source>
</evidence>
<evidence type="ECO:0000256" key="5">
    <source>
        <dbReference type="ARBA" id="ARBA00022741"/>
    </source>
</evidence>
<evidence type="ECO:0000256" key="9">
    <source>
        <dbReference type="ARBA" id="ARBA00022840"/>
    </source>
</evidence>
<dbReference type="Proteomes" id="UP000036987">
    <property type="component" value="Unassembled WGS sequence"/>
</dbReference>
<protein>
    <recommendedName>
        <fullName evidence="17">Regulator of telomere elongation helicase 1 homolog</fullName>
    </recommendedName>
</protein>
<dbReference type="Gene3D" id="3.40.50.300">
    <property type="entry name" value="P-loop containing nucleotide triphosphate hydrolases"/>
    <property type="match status" value="2"/>
</dbReference>
<dbReference type="FunFam" id="3.40.50.300:FF:001365">
    <property type="entry name" value="Regulator of telomere elongation helicase 1 homolog"/>
    <property type="match status" value="1"/>
</dbReference>
<keyword evidence="13" id="KW-0234">DNA repair</keyword>
<evidence type="ECO:0000256" key="15">
    <source>
        <dbReference type="ARBA" id="ARBA00023242"/>
    </source>
</evidence>
<dbReference type="FunFam" id="3.40.50.300:FF:000431">
    <property type="entry name" value="Regulator of telomere elongation helicase 1"/>
    <property type="match status" value="1"/>
</dbReference>
<gene>
    <name evidence="19" type="ORF">ZOSMA_178G00010</name>
</gene>
<evidence type="ECO:0000256" key="14">
    <source>
        <dbReference type="ARBA" id="ARBA00023235"/>
    </source>
</evidence>
<comment type="similarity">
    <text evidence="2">Belongs to the helicase family. RAD3/XPD subfamily.</text>
</comment>
<dbReference type="GO" id="GO:0005524">
    <property type="term" value="F:ATP binding"/>
    <property type="evidence" value="ECO:0000318"/>
    <property type="project" value="GO_Central"/>
</dbReference>
<dbReference type="GO" id="GO:0045910">
    <property type="term" value="P:negative regulation of DNA recombination"/>
    <property type="evidence" value="ECO:0000318"/>
    <property type="project" value="GO_Central"/>
</dbReference>
<keyword evidence="20" id="KW-1185">Reference proteome</keyword>
<keyword evidence="8" id="KW-0347">Helicase</keyword>
<dbReference type="InterPro" id="IPR045028">
    <property type="entry name" value="DinG/Rad3-like"/>
</dbReference>
<keyword evidence="11" id="KW-0411">Iron-sulfur</keyword>
<dbReference type="GO" id="GO:0090657">
    <property type="term" value="P:telomeric loop disassembly"/>
    <property type="evidence" value="ECO:0000318"/>
    <property type="project" value="GO_Central"/>
</dbReference>
<dbReference type="SUPFAM" id="SSF52540">
    <property type="entry name" value="P-loop containing nucleoside triphosphate hydrolases"/>
    <property type="match status" value="1"/>
</dbReference>
<keyword evidence="7" id="KW-0378">Hydrolase</keyword>
<accession>A0A0K9PRE6</accession>
<dbReference type="GO" id="GO:0046872">
    <property type="term" value="F:metal ion binding"/>
    <property type="evidence" value="ECO:0007669"/>
    <property type="project" value="UniProtKB-KW"/>
</dbReference>
<dbReference type="InterPro" id="IPR006554">
    <property type="entry name" value="Helicase-like_DEXD_c2"/>
</dbReference>
<dbReference type="GO" id="GO:0016818">
    <property type="term" value="F:hydrolase activity, acting on acid anhydrides, in phosphorus-containing anhydrides"/>
    <property type="evidence" value="ECO:0007669"/>
    <property type="project" value="InterPro"/>
</dbReference>